<dbReference type="PANTHER" id="PTHR42886">
    <property type="entry name" value="RE40534P-RELATED"/>
    <property type="match status" value="1"/>
</dbReference>
<protein>
    <submittedName>
        <fullName evidence="2">Uncharacterized protein</fullName>
    </submittedName>
</protein>
<evidence type="ECO:0000313" key="2">
    <source>
        <dbReference type="EMBL" id="TYK10073.1"/>
    </source>
</evidence>
<dbReference type="EMBL" id="SSTE01008412">
    <property type="protein sequence ID" value="KAA0055822.1"/>
    <property type="molecule type" value="Genomic_DNA"/>
</dbReference>
<gene>
    <name evidence="2" type="ORF">E5676_scaffold16G002120</name>
    <name evidence="1" type="ORF">E6C27_scaffold181G002170</name>
</gene>
<dbReference type="AlphaFoldDB" id="A0A5D3CDY0"/>
<dbReference type="Proteomes" id="UP000321393">
    <property type="component" value="Unassembled WGS sequence"/>
</dbReference>
<accession>A0A5D3CDY0</accession>
<evidence type="ECO:0000313" key="4">
    <source>
        <dbReference type="Proteomes" id="UP000321947"/>
    </source>
</evidence>
<name>A0A5D3CDY0_CUCMM</name>
<evidence type="ECO:0000313" key="1">
    <source>
        <dbReference type="EMBL" id="KAA0055822.1"/>
    </source>
</evidence>
<proteinExistence type="predicted"/>
<dbReference type="GO" id="GO:0005829">
    <property type="term" value="C:cytosol"/>
    <property type="evidence" value="ECO:0007669"/>
    <property type="project" value="TreeGrafter"/>
</dbReference>
<dbReference type="SUPFAM" id="SSF53474">
    <property type="entry name" value="alpha/beta-Hydrolases"/>
    <property type="match status" value="1"/>
</dbReference>
<dbReference type="PANTHER" id="PTHR42886:SF53">
    <property type="entry name" value="ALPHA_BETA-HYDROLASES SUPERFAMILY PROTEIN"/>
    <property type="match status" value="1"/>
</dbReference>
<reference evidence="3 4" key="1">
    <citation type="submission" date="2019-08" db="EMBL/GenBank/DDBJ databases">
        <title>Draft genome sequences of two oriental melons (Cucumis melo L. var makuwa).</title>
        <authorList>
            <person name="Kwon S.-Y."/>
        </authorList>
    </citation>
    <scope>NUCLEOTIDE SEQUENCE [LARGE SCALE GENOMIC DNA]</scope>
    <source>
        <strain evidence="4">cv. Chang Bougi</strain>
        <strain evidence="3">cv. SW 3</strain>
        <tissue evidence="2">Leaf</tissue>
    </source>
</reference>
<dbReference type="InterPro" id="IPR029058">
    <property type="entry name" value="AB_hydrolase_fold"/>
</dbReference>
<dbReference type="Gene3D" id="3.40.50.1820">
    <property type="entry name" value="alpha/beta hydrolase"/>
    <property type="match status" value="1"/>
</dbReference>
<organism evidence="2 4">
    <name type="scientific">Cucumis melo var. makuwa</name>
    <name type="common">Oriental melon</name>
    <dbReference type="NCBI Taxonomy" id="1194695"/>
    <lineage>
        <taxon>Eukaryota</taxon>
        <taxon>Viridiplantae</taxon>
        <taxon>Streptophyta</taxon>
        <taxon>Embryophyta</taxon>
        <taxon>Tracheophyta</taxon>
        <taxon>Spermatophyta</taxon>
        <taxon>Magnoliopsida</taxon>
        <taxon>eudicotyledons</taxon>
        <taxon>Gunneridae</taxon>
        <taxon>Pentapetalae</taxon>
        <taxon>rosids</taxon>
        <taxon>fabids</taxon>
        <taxon>Cucurbitales</taxon>
        <taxon>Cucurbitaceae</taxon>
        <taxon>Benincaseae</taxon>
        <taxon>Cucumis</taxon>
    </lineage>
</organism>
<dbReference type="OrthoDB" id="9988524at2759"/>
<dbReference type="EMBL" id="SSTD01011206">
    <property type="protein sequence ID" value="TYK10073.1"/>
    <property type="molecule type" value="Genomic_DNA"/>
</dbReference>
<evidence type="ECO:0000313" key="3">
    <source>
        <dbReference type="Proteomes" id="UP000321393"/>
    </source>
</evidence>
<dbReference type="Proteomes" id="UP000321947">
    <property type="component" value="Unassembled WGS sequence"/>
</dbReference>
<sequence>MPPEESIASRSVQPIKEELQMDLIIKESMLDNVVSCKRTKSTKDRFFQELRPRTFHEIIFIDHHHLPQIWSWTSSSIHLFKRQGTFYGCLVARETVLRESEGSFKYGNYHGEADDLHAIIQHWHAAGRVISAILGHSKGGDVVLLYASKYHDINFFINVSGRYDLKKGIKERLGDDFMERIEKEGYIDVKNKKGNVEYRVTWESLKDRLNTDMHEACLLIDKECRVFTIHGTADEIIPIEDAFEFDKIIQNHKLHVVEGANHCYTSHQTELASIVLNLIKTSLLPR</sequence>
<comment type="caution">
    <text evidence="2">The sequence shown here is derived from an EMBL/GenBank/DDBJ whole genome shotgun (WGS) entry which is preliminary data.</text>
</comment>